<sequence>MKKIVITIFLILFNIIFSQKLLIPMDNTQNDHLKSYGFAYWVLKQKDNIDWLLNYKGGAFLINAKEKYIEEAKLRGISLYNVSSEELNIIYEII</sequence>
<dbReference type="AlphaFoldDB" id="A0A383BLC1"/>
<evidence type="ECO:0000313" key="1">
    <source>
        <dbReference type="EMBL" id="SVE20593.1"/>
    </source>
</evidence>
<accession>A0A383BLC1</accession>
<protein>
    <recommendedName>
        <fullName evidence="2">Asparagine synthetase B</fullName>
    </recommendedName>
</protein>
<gene>
    <name evidence="1" type="ORF">METZ01_LOCUS473447</name>
</gene>
<feature type="non-terminal residue" evidence="1">
    <location>
        <position position="94"/>
    </location>
</feature>
<organism evidence="1">
    <name type="scientific">marine metagenome</name>
    <dbReference type="NCBI Taxonomy" id="408172"/>
    <lineage>
        <taxon>unclassified sequences</taxon>
        <taxon>metagenomes</taxon>
        <taxon>ecological metagenomes</taxon>
    </lineage>
</organism>
<evidence type="ECO:0008006" key="2">
    <source>
        <dbReference type="Google" id="ProtNLM"/>
    </source>
</evidence>
<name>A0A383BLC1_9ZZZZ</name>
<reference evidence="1" key="1">
    <citation type="submission" date="2018-05" db="EMBL/GenBank/DDBJ databases">
        <authorList>
            <person name="Lanie J.A."/>
            <person name="Ng W.-L."/>
            <person name="Kazmierczak K.M."/>
            <person name="Andrzejewski T.M."/>
            <person name="Davidsen T.M."/>
            <person name="Wayne K.J."/>
            <person name="Tettelin H."/>
            <person name="Glass J.I."/>
            <person name="Rusch D."/>
            <person name="Podicherti R."/>
            <person name="Tsui H.-C.T."/>
            <person name="Winkler M.E."/>
        </authorList>
    </citation>
    <scope>NUCLEOTIDE SEQUENCE</scope>
</reference>
<proteinExistence type="predicted"/>
<dbReference type="EMBL" id="UINC01201310">
    <property type="protein sequence ID" value="SVE20593.1"/>
    <property type="molecule type" value="Genomic_DNA"/>
</dbReference>